<dbReference type="Proteomes" id="UP000298781">
    <property type="component" value="Chromosome"/>
</dbReference>
<feature type="compositionally biased region" description="Basic and acidic residues" evidence="1">
    <location>
        <begin position="154"/>
        <end position="163"/>
    </location>
</feature>
<feature type="region of interest" description="Disordered" evidence="1">
    <location>
        <begin position="101"/>
        <end position="163"/>
    </location>
</feature>
<dbReference type="AlphaFoldDB" id="A0A4D7BBS1"/>
<evidence type="ECO:0000256" key="1">
    <source>
        <dbReference type="SAM" id="MobiDB-lite"/>
    </source>
</evidence>
<evidence type="ECO:0000313" key="2">
    <source>
        <dbReference type="EMBL" id="QCI68190.1"/>
    </source>
</evidence>
<gene>
    <name evidence="2" type="ORF">E8M01_30565</name>
</gene>
<reference evidence="2 3" key="1">
    <citation type="submission" date="2019-04" db="EMBL/GenBank/DDBJ databases">
        <title>Phreatobacter aquaticus sp. nov.</title>
        <authorList>
            <person name="Choi A."/>
        </authorList>
    </citation>
    <scope>NUCLEOTIDE SEQUENCE [LARGE SCALE GENOMIC DNA]</scope>
    <source>
        <strain evidence="2 3">KCTC 52518</strain>
    </source>
</reference>
<feature type="compositionally biased region" description="Basic and acidic residues" evidence="1">
    <location>
        <begin position="107"/>
        <end position="120"/>
    </location>
</feature>
<proteinExistence type="predicted"/>
<dbReference type="KEGG" id="pstg:E8M01_30565"/>
<sequence>MSDDASSRFLQGGGTRPPETSVLKMTQGNSPGYFPKYVSIRELVPPGRSEAIARAGFHRSVAMPARPVHVTAVMAMAAGMPVRVPVRVPMAAAHLERFGRRCSLGDSGDRSGWRADRDADLGSLGSHAAGDGGDGNATDQRGEESATIQHGKSPCHDVVGRPD</sequence>
<feature type="region of interest" description="Disordered" evidence="1">
    <location>
        <begin position="1"/>
        <end position="27"/>
    </location>
</feature>
<keyword evidence="3" id="KW-1185">Reference proteome</keyword>
<name>A0A4D7BBS1_9HYPH</name>
<evidence type="ECO:0000313" key="3">
    <source>
        <dbReference type="Proteomes" id="UP000298781"/>
    </source>
</evidence>
<dbReference type="EMBL" id="CP039690">
    <property type="protein sequence ID" value="QCI68190.1"/>
    <property type="molecule type" value="Genomic_DNA"/>
</dbReference>
<organism evidence="2 3">
    <name type="scientific">Phreatobacter stygius</name>
    <dbReference type="NCBI Taxonomy" id="1940610"/>
    <lineage>
        <taxon>Bacteria</taxon>
        <taxon>Pseudomonadati</taxon>
        <taxon>Pseudomonadota</taxon>
        <taxon>Alphaproteobacteria</taxon>
        <taxon>Hyphomicrobiales</taxon>
        <taxon>Phreatobacteraceae</taxon>
        <taxon>Phreatobacter</taxon>
    </lineage>
</organism>
<dbReference type="RefSeq" id="WP_136963609.1">
    <property type="nucleotide sequence ID" value="NZ_CP039690.1"/>
</dbReference>
<protein>
    <submittedName>
        <fullName evidence="2">Uncharacterized protein</fullName>
    </submittedName>
</protein>
<accession>A0A4D7BBS1</accession>